<keyword evidence="5 8" id="KW-0812">Transmembrane</keyword>
<sequence>MSSAPHERTRALLAAFAGAALVLFGASLADVFARHGWTASWYVERDGERLEMARSTEHRVVFPNEQRALARYIQRWDYARFGMPSSLPEIDATLRARLHVPEGGRVLGVRSPDTTRIEVDGRAYDERTTVPAGWHRVDVEWQARVRPQNALELQWGPSPATLEAVPRDALVPLEGSWPPLRVWLWLLSSIAALVVGWQCARIATSLGTVRAQRIGVLATAAILALGVGFRLFDYDVMPDFRENDDERFAIWNGYSLLEDGTTRGLTLWWQDYLAAGQGEIERPQYFDRNYHVVTPYFEHPPLLHALVGVAGHLGGARDHLEVPLAHARLVPILLCAITILLIVALGRRLDPRGPAPWLGALLWAALPWIAMQTRVVKEEALVAPLGIGMALAFVIWRERRRTKWLVLAAVLAGLAPLAKVTGVAFVLALMILVASEGRPRDFGVALLASLLTLSLLFVFGAVVDWDSFLFTQRLQSGRPVHWNIFLRFFDSPLINHSVIGRGWLLFLWLATMAGLAKRGRRDVAVIAVPLICYLAAIALGSGTWTFGWYVTPLLPFLCVAAGRFLADLWRAPDLWRGALFVFVLVFYSLNFVLDPEVAKDAANWTDIRRVITVALALSLAPFGLVQAFGNSAVGPLVRSWARSAVALGLAVVVVLGGLFVVRYETNALTYRDFDRDRYFDR</sequence>
<feature type="transmembrane region" description="Helical" evidence="8">
    <location>
        <begin position="381"/>
        <end position="397"/>
    </location>
</feature>
<dbReference type="PANTHER" id="PTHR33908">
    <property type="entry name" value="MANNOSYLTRANSFERASE YKCB-RELATED"/>
    <property type="match status" value="1"/>
</dbReference>
<keyword evidence="7 8" id="KW-0472">Membrane</keyword>
<feature type="transmembrane region" description="Helical" evidence="8">
    <location>
        <begin position="325"/>
        <end position="345"/>
    </location>
</feature>
<evidence type="ECO:0000259" key="9">
    <source>
        <dbReference type="Pfam" id="PF13231"/>
    </source>
</evidence>
<dbReference type="InterPro" id="IPR050297">
    <property type="entry name" value="LipidA_mod_glycosyltrf_83"/>
</dbReference>
<evidence type="ECO:0000313" key="11">
    <source>
        <dbReference type="Proteomes" id="UP000034883"/>
    </source>
</evidence>
<feature type="transmembrane region" description="Helical" evidence="8">
    <location>
        <begin position="578"/>
        <end position="598"/>
    </location>
</feature>
<dbReference type="InterPro" id="IPR038731">
    <property type="entry name" value="RgtA/B/C-like"/>
</dbReference>
<feature type="transmembrane region" description="Helical" evidence="8">
    <location>
        <begin position="404"/>
        <end position="432"/>
    </location>
</feature>
<feature type="transmembrane region" description="Helical" evidence="8">
    <location>
        <begin position="610"/>
        <end position="628"/>
    </location>
</feature>
<reference evidence="10 11" key="1">
    <citation type="submission" date="2015-03" db="EMBL/GenBank/DDBJ databases">
        <title>Genome assembly of Sandaracinus amylolyticus DSM 53668.</title>
        <authorList>
            <person name="Sharma G."/>
            <person name="Subramanian S."/>
        </authorList>
    </citation>
    <scope>NUCLEOTIDE SEQUENCE [LARGE SCALE GENOMIC DNA]</scope>
    <source>
        <strain evidence="10 11">DSM 53668</strain>
    </source>
</reference>
<keyword evidence="11" id="KW-1185">Reference proteome</keyword>
<keyword evidence="2" id="KW-1003">Cell membrane</keyword>
<gene>
    <name evidence="10" type="ORF">DB32_003036</name>
</gene>
<evidence type="ECO:0000313" key="10">
    <source>
        <dbReference type="EMBL" id="AKF05887.1"/>
    </source>
</evidence>
<dbReference type="STRING" id="927083.DB32_003036"/>
<evidence type="ECO:0000256" key="2">
    <source>
        <dbReference type="ARBA" id="ARBA00022475"/>
    </source>
</evidence>
<dbReference type="OrthoDB" id="517652at2"/>
<dbReference type="EMBL" id="CP011125">
    <property type="protein sequence ID" value="AKF05887.1"/>
    <property type="molecule type" value="Genomic_DNA"/>
</dbReference>
<dbReference type="RefSeq" id="WP_157069051.1">
    <property type="nucleotide sequence ID" value="NZ_CP011125.1"/>
</dbReference>
<feature type="transmembrane region" description="Helical" evidence="8">
    <location>
        <begin position="214"/>
        <end position="232"/>
    </location>
</feature>
<dbReference type="GO" id="GO:0016763">
    <property type="term" value="F:pentosyltransferase activity"/>
    <property type="evidence" value="ECO:0007669"/>
    <property type="project" value="TreeGrafter"/>
</dbReference>
<accession>A0A0F6W2K9</accession>
<feature type="transmembrane region" description="Helical" evidence="8">
    <location>
        <begin position="523"/>
        <end position="539"/>
    </location>
</feature>
<evidence type="ECO:0000256" key="8">
    <source>
        <dbReference type="SAM" id="Phobius"/>
    </source>
</evidence>
<dbReference type="PANTHER" id="PTHR33908:SF11">
    <property type="entry name" value="MEMBRANE PROTEIN"/>
    <property type="match status" value="1"/>
</dbReference>
<dbReference type="GO" id="GO:0009103">
    <property type="term" value="P:lipopolysaccharide biosynthetic process"/>
    <property type="evidence" value="ECO:0007669"/>
    <property type="project" value="UniProtKB-ARBA"/>
</dbReference>
<organism evidence="10 11">
    <name type="scientific">Sandaracinus amylolyticus</name>
    <dbReference type="NCBI Taxonomy" id="927083"/>
    <lineage>
        <taxon>Bacteria</taxon>
        <taxon>Pseudomonadati</taxon>
        <taxon>Myxococcota</taxon>
        <taxon>Polyangia</taxon>
        <taxon>Polyangiales</taxon>
        <taxon>Sandaracinaceae</taxon>
        <taxon>Sandaracinus</taxon>
    </lineage>
</organism>
<feature type="domain" description="Glycosyltransferase RgtA/B/C/D-like" evidence="9">
    <location>
        <begin position="325"/>
        <end position="457"/>
    </location>
</feature>
<evidence type="ECO:0000256" key="3">
    <source>
        <dbReference type="ARBA" id="ARBA00022676"/>
    </source>
</evidence>
<feature type="transmembrane region" description="Helical" evidence="8">
    <location>
        <begin position="640"/>
        <end position="661"/>
    </location>
</feature>
<evidence type="ECO:0000256" key="6">
    <source>
        <dbReference type="ARBA" id="ARBA00022989"/>
    </source>
</evidence>
<proteinExistence type="predicted"/>
<feature type="transmembrane region" description="Helical" evidence="8">
    <location>
        <begin position="182"/>
        <end position="202"/>
    </location>
</feature>
<keyword evidence="3" id="KW-0328">Glycosyltransferase</keyword>
<evidence type="ECO:0000256" key="7">
    <source>
        <dbReference type="ARBA" id="ARBA00023136"/>
    </source>
</evidence>
<protein>
    <submittedName>
        <fullName evidence="10">Glycosyl transferase family 39</fullName>
    </submittedName>
</protein>
<dbReference type="GO" id="GO:0005886">
    <property type="term" value="C:plasma membrane"/>
    <property type="evidence" value="ECO:0007669"/>
    <property type="project" value="UniProtKB-SubCell"/>
</dbReference>
<dbReference type="AlphaFoldDB" id="A0A0F6W2K9"/>
<evidence type="ECO:0000256" key="4">
    <source>
        <dbReference type="ARBA" id="ARBA00022679"/>
    </source>
</evidence>
<name>A0A0F6W2K9_9BACT</name>
<dbReference type="KEGG" id="samy:DB32_003036"/>
<evidence type="ECO:0000256" key="5">
    <source>
        <dbReference type="ARBA" id="ARBA00022692"/>
    </source>
</evidence>
<evidence type="ECO:0000256" key="1">
    <source>
        <dbReference type="ARBA" id="ARBA00004651"/>
    </source>
</evidence>
<feature type="transmembrane region" description="Helical" evidence="8">
    <location>
        <begin position="444"/>
        <end position="463"/>
    </location>
</feature>
<feature type="transmembrane region" description="Helical" evidence="8">
    <location>
        <begin position="357"/>
        <end position="375"/>
    </location>
</feature>
<keyword evidence="6 8" id="KW-1133">Transmembrane helix</keyword>
<keyword evidence="4 10" id="KW-0808">Transferase</keyword>
<comment type="subcellular location">
    <subcellularLocation>
        <location evidence="1">Cell membrane</location>
        <topology evidence="1">Multi-pass membrane protein</topology>
    </subcellularLocation>
</comment>
<dbReference type="Pfam" id="PF13231">
    <property type="entry name" value="PMT_2"/>
    <property type="match status" value="1"/>
</dbReference>
<dbReference type="Proteomes" id="UP000034883">
    <property type="component" value="Chromosome"/>
</dbReference>